<organism evidence="1 2">
    <name type="scientific">Paracoccus nototheniae</name>
    <dbReference type="NCBI Taxonomy" id="2489002"/>
    <lineage>
        <taxon>Bacteria</taxon>
        <taxon>Pseudomonadati</taxon>
        <taxon>Pseudomonadota</taxon>
        <taxon>Alphaproteobacteria</taxon>
        <taxon>Rhodobacterales</taxon>
        <taxon>Paracoccaceae</taxon>
        <taxon>Paracoccus</taxon>
    </lineage>
</organism>
<protein>
    <submittedName>
        <fullName evidence="1">Uncharacterized protein</fullName>
    </submittedName>
</protein>
<evidence type="ECO:0000313" key="2">
    <source>
        <dbReference type="Proteomes" id="UP001597302"/>
    </source>
</evidence>
<dbReference type="RefSeq" id="WP_131572946.1">
    <property type="nucleotide sequence ID" value="NZ_CBCSAJ010000004.1"/>
</dbReference>
<gene>
    <name evidence="1" type="ORF">ACFQ5P_10090</name>
</gene>
<dbReference type="Proteomes" id="UP001597302">
    <property type="component" value="Unassembled WGS sequence"/>
</dbReference>
<proteinExistence type="predicted"/>
<dbReference type="EMBL" id="JBHTOQ010000022">
    <property type="protein sequence ID" value="MFD1481646.1"/>
    <property type="molecule type" value="Genomic_DNA"/>
</dbReference>
<accession>A0ABW4DYZ0</accession>
<reference evidence="2" key="1">
    <citation type="journal article" date="2019" name="Int. J. Syst. Evol. Microbiol.">
        <title>The Global Catalogue of Microorganisms (GCM) 10K type strain sequencing project: providing services to taxonomists for standard genome sequencing and annotation.</title>
        <authorList>
            <consortium name="The Broad Institute Genomics Platform"/>
            <consortium name="The Broad Institute Genome Sequencing Center for Infectious Disease"/>
            <person name="Wu L."/>
            <person name="Ma J."/>
        </authorList>
    </citation>
    <scope>NUCLEOTIDE SEQUENCE [LARGE SCALE GENOMIC DNA]</scope>
    <source>
        <strain evidence="2">CCM 8875</strain>
    </source>
</reference>
<comment type="caution">
    <text evidence="1">The sequence shown here is derived from an EMBL/GenBank/DDBJ whole genome shotgun (WGS) entry which is preliminary data.</text>
</comment>
<sequence length="141" mass="16408">MPRPIPRFIRRLTEAPIKGKGDWIRRSRRARDLLIERHGCRPIDFYEISQDHDPSLSMSSLYPRSFARRFRGKRMDWVGRVPPGFVVHNPGCDYWGEAGDDSDPVLLLADYEFWAAFTDEDWRRMNAGDDVLAKAAKDTPE</sequence>
<name>A0ABW4DYZ0_9RHOB</name>
<evidence type="ECO:0000313" key="1">
    <source>
        <dbReference type="EMBL" id="MFD1481646.1"/>
    </source>
</evidence>
<keyword evidence="2" id="KW-1185">Reference proteome</keyword>